<reference evidence="8 9" key="1">
    <citation type="submission" date="2020-08" db="EMBL/GenBank/DDBJ databases">
        <authorList>
            <person name="Koutsovoulos G."/>
            <person name="Danchin GJ E."/>
        </authorList>
    </citation>
    <scope>NUCLEOTIDE SEQUENCE [LARGE SCALE GENOMIC DNA]</scope>
</reference>
<dbReference type="PROSITE" id="PS50089">
    <property type="entry name" value="ZF_RING_2"/>
    <property type="match status" value="1"/>
</dbReference>
<dbReference type="OrthoDB" id="5876225at2759"/>
<evidence type="ECO:0000256" key="2">
    <source>
        <dbReference type="ARBA" id="ARBA00022771"/>
    </source>
</evidence>
<feature type="compositionally biased region" description="Polar residues" evidence="6">
    <location>
        <begin position="388"/>
        <end position="402"/>
    </location>
</feature>
<dbReference type="Proteomes" id="UP000580250">
    <property type="component" value="Unassembled WGS sequence"/>
</dbReference>
<dbReference type="Gene3D" id="3.30.40.10">
    <property type="entry name" value="Zinc/RING finger domain, C3HC4 (zinc finger)"/>
    <property type="match status" value="1"/>
</dbReference>
<evidence type="ECO:0000256" key="1">
    <source>
        <dbReference type="ARBA" id="ARBA00022723"/>
    </source>
</evidence>
<evidence type="ECO:0000256" key="6">
    <source>
        <dbReference type="SAM" id="MobiDB-lite"/>
    </source>
</evidence>
<organism evidence="8 9">
    <name type="scientific">Meloidogyne enterolobii</name>
    <name type="common">Root-knot nematode worm</name>
    <name type="synonym">Meloidogyne mayaguensis</name>
    <dbReference type="NCBI Taxonomy" id="390850"/>
    <lineage>
        <taxon>Eukaryota</taxon>
        <taxon>Metazoa</taxon>
        <taxon>Ecdysozoa</taxon>
        <taxon>Nematoda</taxon>
        <taxon>Chromadorea</taxon>
        <taxon>Rhabditida</taxon>
        <taxon>Tylenchina</taxon>
        <taxon>Tylenchomorpha</taxon>
        <taxon>Tylenchoidea</taxon>
        <taxon>Meloidogynidae</taxon>
        <taxon>Meloidogyninae</taxon>
        <taxon>Meloidogyne</taxon>
    </lineage>
</organism>
<dbReference type="InterPro" id="IPR052667">
    <property type="entry name" value="E3_ubiquitin-ligase_RING"/>
</dbReference>
<name>A0A6V7TML9_MELEN</name>
<evidence type="ECO:0000256" key="5">
    <source>
        <dbReference type="SAM" id="Coils"/>
    </source>
</evidence>
<dbReference type="InterPro" id="IPR027370">
    <property type="entry name" value="Znf-RING_euk"/>
</dbReference>
<dbReference type="EMBL" id="CAJEWN010000002">
    <property type="protein sequence ID" value="CAD2124144.1"/>
    <property type="molecule type" value="Genomic_DNA"/>
</dbReference>
<dbReference type="GO" id="GO:0008270">
    <property type="term" value="F:zinc ion binding"/>
    <property type="evidence" value="ECO:0007669"/>
    <property type="project" value="UniProtKB-KW"/>
</dbReference>
<proteinExistence type="predicted"/>
<accession>A0A6V7TML9</accession>
<feature type="coiled-coil region" evidence="5">
    <location>
        <begin position="157"/>
        <end position="212"/>
    </location>
</feature>
<gene>
    <name evidence="8" type="ORF">MENT_LOCUS750</name>
</gene>
<evidence type="ECO:0000259" key="7">
    <source>
        <dbReference type="PROSITE" id="PS50089"/>
    </source>
</evidence>
<feature type="domain" description="RING-type" evidence="7">
    <location>
        <begin position="27"/>
        <end position="71"/>
    </location>
</feature>
<dbReference type="InterPro" id="IPR013083">
    <property type="entry name" value="Znf_RING/FYVE/PHD"/>
</dbReference>
<evidence type="ECO:0000313" key="9">
    <source>
        <dbReference type="Proteomes" id="UP000580250"/>
    </source>
</evidence>
<dbReference type="AlphaFoldDB" id="A0A6V7TML9"/>
<protein>
    <recommendedName>
        <fullName evidence="7">RING-type domain-containing protein</fullName>
    </recommendedName>
</protein>
<dbReference type="CDD" id="cd16449">
    <property type="entry name" value="RING-HC"/>
    <property type="match status" value="1"/>
</dbReference>
<feature type="region of interest" description="Disordered" evidence="6">
    <location>
        <begin position="232"/>
        <end position="281"/>
    </location>
</feature>
<dbReference type="SMART" id="SM00184">
    <property type="entry name" value="RING"/>
    <property type="match status" value="1"/>
</dbReference>
<dbReference type="InterPro" id="IPR017907">
    <property type="entry name" value="Znf_RING_CS"/>
</dbReference>
<keyword evidence="1" id="KW-0479">Metal-binding</keyword>
<evidence type="ECO:0000313" key="8">
    <source>
        <dbReference type="EMBL" id="CAD2124144.1"/>
    </source>
</evidence>
<keyword evidence="5" id="KW-0175">Coiled coil</keyword>
<evidence type="ECO:0000256" key="4">
    <source>
        <dbReference type="PROSITE-ProRule" id="PRU00175"/>
    </source>
</evidence>
<keyword evidence="3" id="KW-0862">Zinc</keyword>
<keyword evidence="2 4" id="KW-0863">Zinc-finger</keyword>
<dbReference type="PROSITE" id="PS00518">
    <property type="entry name" value="ZF_RING_1"/>
    <property type="match status" value="1"/>
</dbReference>
<feature type="region of interest" description="Disordered" evidence="6">
    <location>
        <begin position="299"/>
        <end position="410"/>
    </location>
</feature>
<dbReference type="PANTHER" id="PTHR47156">
    <property type="entry name" value="PROTEIN CBG20824"/>
    <property type="match status" value="1"/>
</dbReference>
<dbReference type="SUPFAM" id="SSF57850">
    <property type="entry name" value="RING/U-box"/>
    <property type="match status" value="1"/>
</dbReference>
<dbReference type="PANTHER" id="PTHR47156:SF10">
    <property type="entry name" value="E3 UBIQUITIN-PROTEIN LIGASE TRIM-21-RELATED"/>
    <property type="match status" value="1"/>
</dbReference>
<sequence length="461" mass="52985">MSTIMSENIQERCSELPNSETRALFSCKICFEPYSKCLRCPISLNCGHTFCLVCIRKLGMNKSTIQCGICRKNTYANYKRLGKNIVLTELLEWMNILVNDIDSEPTLEEKLADEQQVENEWPGAQHFIGPANLEYFYEEVATFDALVHNWPTYGTLQRRLDKRVQDLRCEMSAVEAQLRQAGDTYRDILVKLEELRSDLNNQIASYQLEEQDGHISPFRDGDNWDFDDIGGWGGGGGGMASPPPVVLPMPVSDDSDRESANNQRERRRNNHGWNYNNNNRRIRPRTQYQVLVLSEHPITCQPLPARSPEDDWGSSSGWSDNEDDKENGNARATNFFDFSEGNIGDSLDINVDSNVTTKQQEGETENEKQKNKDEQESKGNELVKNQEEAQQSTSNCNSNNFRQHPPRLQQRDYRYSSQYKNWNNYKKNYYQRSNGIKQSEDGTAELIYYNGNGNVKITDKI</sequence>
<dbReference type="Pfam" id="PF13445">
    <property type="entry name" value="zf-RING_UBOX"/>
    <property type="match status" value="1"/>
</dbReference>
<feature type="compositionally biased region" description="Basic and acidic residues" evidence="6">
    <location>
        <begin position="365"/>
        <end position="387"/>
    </location>
</feature>
<evidence type="ECO:0000256" key="3">
    <source>
        <dbReference type="ARBA" id="ARBA00022833"/>
    </source>
</evidence>
<comment type="caution">
    <text evidence="8">The sequence shown here is derived from an EMBL/GenBank/DDBJ whole genome shotgun (WGS) entry which is preliminary data.</text>
</comment>
<dbReference type="InterPro" id="IPR001841">
    <property type="entry name" value="Znf_RING"/>
</dbReference>